<proteinExistence type="predicted"/>
<comment type="caution">
    <text evidence="1">The sequence shown here is derived from an EMBL/GenBank/DDBJ whole genome shotgun (WGS) entry which is preliminary data.</text>
</comment>
<dbReference type="SUPFAM" id="SSF74788">
    <property type="entry name" value="Cullin repeat-like"/>
    <property type="match status" value="1"/>
</dbReference>
<gene>
    <name evidence="1" type="ORF">L3X38_028348</name>
</gene>
<protein>
    <submittedName>
        <fullName evidence="1">Uncharacterized protein</fullName>
    </submittedName>
</protein>
<keyword evidence="2" id="KW-1185">Reference proteome</keyword>
<dbReference type="EMBL" id="JAJFAZ020000005">
    <property type="protein sequence ID" value="KAI5328951.1"/>
    <property type="molecule type" value="Genomic_DNA"/>
</dbReference>
<dbReference type="Proteomes" id="UP001054821">
    <property type="component" value="Chromosome 5"/>
</dbReference>
<name>A0AAD4VRW4_PRUDU</name>
<dbReference type="Gene3D" id="1.20.1310.10">
    <property type="entry name" value="Cullin Repeats"/>
    <property type="match status" value="1"/>
</dbReference>
<reference evidence="1 2" key="1">
    <citation type="journal article" date="2022" name="G3 (Bethesda)">
        <title>Whole-genome sequence and methylome profiling of the almond [Prunus dulcis (Mill.) D.A. Webb] cultivar 'Nonpareil'.</title>
        <authorList>
            <person name="D'Amico-Willman K.M."/>
            <person name="Ouma W.Z."/>
            <person name="Meulia T."/>
            <person name="Sideli G.M."/>
            <person name="Gradziel T.M."/>
            <person name="Fresnedo-Ramirez J."/>
        </authorList>
    </citation>
    <scope>NUCLEOTIDE SEQUENCE [LARGE SCALE GENOMIC DNA]</scope>
    <source>
        <strain evidence="1">Clone GOH B32 T37-40</strain>
    </source>
</reference>
<sequence length="82" mass="9543">MDFGGSYMMKAEECLRRDWDIVSRYLHPHSEKKLVETVKSWFWVVHGTQLIEKKHSESGSGAWLMIDNVQEELARKFISASA</sequence>
<evidence type="ECO:0000313" key="2">
    <source>
        <dbReference type="Proteomes" id="UP001054821"/>
    </source>
</evidence>
<accession>A0AAD4VRW4</accession>
<dbReference type="AlphaFoldDB" id="A0AAD4VRW4"/>
<evidence type="ECO:0000313" key="1">
    <source>
        <dbReference type="EMBL" id="KAI5328951.1"/>
    </source>
</evidence>
<organism evidence="1 2">
    <name type="scientific">Prunus dulcis</name>
    <name type="common">Almond</name>
    <name type="synonym">Amygdalus dulcis</name>
    <dbReference type="NCBI Taxonomy" id="3755"/>
    <lineage>
        <taxon>Eukaryota</taxon>
        <taxon>Viridiplantae</taxon>
        <taxon>Streptophyta</taxon>
        <taxon>Embryophyta</taxon>
        <taxon>Tracheophyta</taxon>
        <taxon>Spermatophyta</taxon>
        <taxon>Magnoliopsida</taxon>
        <taxon>eudicotyledons</taxon>
        <taxon>Gunneridae</taxon>
        <taxon>Pentapetalae</taxon>
        <taxon>rosids</taxon>
        <taxon>fabids</taxon>
        <taxon>Rosales</taxon>
        <taxon>Rosaceae</taxon>
        <taxon>Amygdaloideae</taxon>
        <taxon>Amygdaleae</taxon>
        <taxon>Prunus</taxon>
    </lineage>
</organism>
<dbReference type="InterPro" id="IPR016159">
    <property type="entry name" value="Cullin_repeat-like_dom_sf"/>
</dbReference>